<protein>
    <submittedName>
        <fullName evidence="4">Hsp20/alpha crystallin family protein</fullName>
    </submittedName>
</protein>
<dbReference type="Pfam" id="PF00011">
    <property type="entry name" value="HSP20"/>
    <property type="match status" value="1"/>
</dbReference>
<dbReference type="RefSeq" id="WP_270125868.1">
    <property type="nucleotide sequence ID" value="NZ_CP115396.1"/>
</dbReference>
<gene>
    <name evidence="4" type="ORF">O9Z63_13830</name>
</gene>
<dbReference type="InterPro" id="IPR008978">
    <property type="entry name" value="HSP20-like_chaperone"/>
</dbReference>
<dbReference type="Gene3D" id="2.60.40.790">
    <property type="match status" value="1"/>
</dbReference>
<keyword evidence="5" id="KW-1185">Reference proteome</keyword>
<sequence>MATLLYNNRPALRPSRAFNAVLSDMLRDTLPAVNQPSKSFAPAADVLESEAGFELHLALPGVAKDAVNIDFQEGQLVISGERKAPEAAENAPKFHRTETGYGSFTRSFRLPDTVDVTAINAELTDGILRVQLPFDSKKVTKHHIEVR</sequence>
<dbReference type="PROSITE" id="PS01031">
    <property type="entry name" value="SHSP"/>
    <property type="match status" value="1"/>
</dbReference>
<organism evidence="4 5">
    <name type="scientific">Hymenobacter yonginensis</name>
    <dbReference type="NCBI Taxonomy" id="748197"/>
    <lineage>
        <taxon>Bacteria</taxon>
        <taxon>Pseudomonadati</taxon>
        <taxon>Bacteroidota</taxon>
        <taxon>Cytophagia</taxon>
        <taxon>Cytophagales</taxon>
        <taxon>Hymenobacteraceae</taxon>
        <taxon>Hymenobacter</taxon>
    </lineage>
</organism>
<evidence type="ECO:0000313" key="5">
    <source>
        <dbReference type="Proteomes" id="UP001211872"/>
    </source>
</evidence>
<evidence type="ECO:0000256" key="2">
    <source>
        <dbReference type="RuleBase" id="RU003616"/>
    </source>
</evidence>
<evidence type="ECO:0000256" key="1">
    <source>
        <dbReference type="PROSITE-ProRule" id="PRU00285"/>
    </source>
</evidence>
<proteinExistence type="inferred from homology"/>
<evidence type="ECO:0000313" key="4">
    <source>
        <dbReference type="EMBL" id="WBO83459.1"/>
    </source>
</evidence>
<evidence type="ECO:0000259" key="3">
    <source>
        <dbReference type="PROSITE" id="PS01031"/>
    </source>
</evidence>
<feature type="domain" description="SHSP" evidence="3">
    <location>
        <begin position="34"/>
        <end position="147"/>
    </location>
</feature>
<dbReference type="CDD" id="cd06464">
    <property type="entry name" value="ACD_sHsps-like"/>
    <property type="match status" value="1"/>
</dbReference>
<dbReference type="InterPro" id="IPR002068">
    <property type="entry name" value="A-crystallin/Hsp20_dom"/>
</dbReference>
<accession>A0ABY7PL96</accession>
<dbReference type="EMBL" id="CP115396">
    <property type="protein sequence ID" value="WBO83459.1"/>
    <property type="molecule type" value="Genomic_DNA"/>
</dbReference>
<dbReference type="InterPro" id="IPR031107">
    <property type="entry name" value="Small_HSP"/>
</dbReference>
<reference evidence="4 5" key="1">
    <citation type="journal article" date="2011" name="Int. J. Syst. Evol. Microbiol.">
        <title>Hymenobacter yonginensis sp. nov., isolated from a mesotrophic artificial lake.</title>
        <authorList>
            <person name="Joung Y."/>
            <person name="Cho S.H."/>
            <person name="Kim H."/>
            <person name="Kim S.B."/>
            <person name="Joh K."/>
        </authorList>
    </citation>
    <scope>NUCLEOTIDE SEQUENCE [LARGE SCALE GENOMIC DNA]</scope>
    <source>
        <strain evidence="4 5">KCTC 22745</strain>
    </source>
</reference>
<dbReference type="SUPFAM" id="SSF49764">
    <property type="entry name" value="HSP20-like chaperones"/>
    <property type="match status" value="1"/>
</dbReference>
<comment type="similarity">
    <text evidence="1 2">Belongs to the small heat shock protein (HSP20) family.</text>
</comment>
<name>A0ABY7PL96_9BACT</name>
<dbReference type="Proteomes" id="UP001211872">
    <property type="component" value="Chromosome"/>
</dbReference>
<dbReference type="PANTHER" id="PTHR11527">
    <property type="entry name" value="HEAT-SHOCK PROTEIN 20 FAMILY MEMBER"/>
    <property type="match status" value="1"/>
</dbReference>